<dbReference type="PANTHER" id="PTHR12903">
    <property type="entry name" value="MITOCHONDRIAL RIBOSOMAL PROTEIN L24"/>
    <property type="match status" value="1"/>
</dbReference>
<evidence type="ECO:0000256" key="4">
    <source>
        <dbReference type="ARBA" id="ARBA00022980"/>
    </source>
</evidence>
<dbReference type="NCBIfam" id="TIGR01079">
    <property type="entry name" value="rplX_bact"/>
    <property type="match status" value="1"/>
</dbReference>
<gene>
    <name evidence="9" type="ORF">SRAS04492_LOCUS4589</name>
</gene>
<protein>
    <recommendedName>
        <fullName evidence="6">Large ribosomal subunit protein uL24c</fullName>
    </recommendedName>
</protein>
<dbReference type="SUPFAM" id="SSF50104">
    <property type="entry name" value="Translation proteins SH3-like domain"/>
    <property type="match status" value="1"/>
</dbReference>
<evidence type="ECO:0000259" key="8">
    <source>
        <dbReference type="Pfam" id="PF17136"/>
    </source>
</evidence>
<dbReference type="GO" id="GO:0003735">
    <property type="term" value="F:structural constituent of ribosome"/>
    <property type="evidence" value="ECO:0007669"/>
    <property type="project" value="InterPro"/>
</dbReference>
<dbReference type="Pfam" id="PF17136">
    <property type="entry name" value="ribosomal_L24"/>
    <property type="match status" value="1"/>
</dbReference>
<evidence type="ECO:0000256" key="5">
    <source>
        <dbReference type="ARBA" id="ARBA00023274"/>
    </source>
</evidence>
<dbReference type="GO" id="GO:0003723">
    <property type="term" value="F:RNA binding"/>
    <property type="evidence" value="ECO:0007669"/>
    <property type="project" value="InterPro"/>
</dbReference>
<dbReference type="Pfam" id="PF00467">
    <property type="entry name" value="KOW"/>
    <property type="match status" value="1"/>
</dbReference>
<dbReference type="InterPro" id="IPR003256">
    <property type="entry name" value="Ribosomal_uL24"/>
</dbReference>
<keyword evidence="4" id="KW-0689">Ribosomal protein</keyword>
<sequence>MLMRSQRGLLMGLNSAMHQSASNPVASMLAGQMPMRSFAWTPIQKPFKHWHIVRGDFVIMNSGKQRNHVGKVLKVLRKKNQVLVEGVNYKYIQVDDEEMVRRKKTAQKEFPVHISNVNLVDPQSNQPTRVRIGFTEEGEKVRVAKKSGLIIPKPERVELKFINRIKDRAVTPLDTPVDEVLKKTYTGEDFVSIYNEFSEFIYKKEEKEKFLVFDK</sequence>
<dbReference type="InterPro" id="IPR041988">
    <property type="entry name" value="Ribosomal_uL24_KOW"/>
</dbReference>
<evidence type="ECO:0000313" key="9">
    <source>
        <dbReference type="EMBL" id="CAE0232791.1"/>
    </source>
</evidence>
<dbReference type="InterPro" id="IPR005824">
    <property type="entry name" value="KOW"/>
</dbReference>
<feature type="domain" description="KOW" evidence="7">
    <location>
        <begin position="54"/>
        <end position="85"/>
    </location>
</feature>
<name>A0A7S3CQB3_9SPIT</name>
<dbReference type="GO" id="GO:1990904">
    <property type="term" value="C:ribonucleoprotein complex"/>
    <property type="evidence" value="ECO:0007669"/>
    <property type="project" value="UniProtKB-KW"/>
</dbReference>
<evidence type="ECO:0000256" key="2">
    <source>
        <dbReference type="ARBA" id="ARBA00010618"/>
    </source>
</evidence>
<dbReference type="Gene3D" id="2.30.30.30">
    <property type="match status" value="1"/>
</dbReference>
<reference evidence="9" key="1">
    <citation type="submission" date="2021-01" db="EMBL/GenBank/DDBJ databases">
        <authorList>
            <person name="Corre E."/>
            <person name="Pelletier E."/>
            <person name="Niang G."/>
            <person name="Scheremetjew M."/>
            <person name="Finn R."/>
            <person name="Kale V."/>
            <person name="Holt S."/>
            <person name="Cochrane G."/>
            <person name="Meng A."/>
            <person name="Brown T."/>
            <person name="Cohen L."/>
        </authorList>
    </citation>
    <scope>NUCLEOTIDE SEQUENCE</scope>
    <source>
        <strain evidence="9">Ras09</strain>
    </source>
</reference>
<comment type="subunit">
    <text evidence="3">Part of the 50S ribosomal subunit.</text>
</comment>
<dbReference type="EMBL" id="HBIA01008872">
    <property type="protein sequence ID" value="CAE0232791.1"/>
    <property type="molecule type" value="Transcribed_RNA"/>
</dbReference>
<dbReference type="GO" id="GO:0005840">
    <property type="term" value="C:ribosome"/>
    <property type="evidence" value="ECO:0007669"/>
    <property type="project" value="UniProtKB-KW"/>
</dbReference>
<organism evidence="9">
    <name type="scientific">Strombidium rassoulzadegani</name>
    <dbReference type="NCBI Taxonomy" id="1082188"/>
    <lineage>
        <taxon>Eukaryota</taxon>
        <taxon>Sar</taxon>
        <taxon>Alveolata</taxon>
        <taxon>Ciliophora</taxon>
        <taxon>Intramacronucleata</taxon>
        <taxon>Spirotrichea</taxon>
        <taxon>Oligotrichia</taxon>
        <taxon>Strombidiidae</taxon>
        <taxon>Strombidium</taxon>
    </lineage>
</organism>
<dbReference type="InterPro" id="IPR014722">
    <property type="entry name" value="Rib_uL2_dom2"/>
</dbReference>
<dbReference type="InterPro" id="IPR057264">
    <property type="entry name" value="Ribosomal_uL24_C"/>
</dbReference>
<evidence type="ECO:0000256" key="1">
    <source>
        <dbReference type="ARBA" id="ARBA00004072"/>
    </source>
</evidence>
<keyword evidence="5" id="KW-0687">Ribonucleoprotein</keyword>
<accession>A0A7S3CQB3</accession>
<dbReference type="AlphaFoldDB" id="A0A7S3CQB3"/>
<evidence type="ECO:0000256" key="3">
    <source>
        <dbReference type="ARBA" id="ARBA00011838"/>
    </source>
</evidence>
<proteinExistence type="inferred from homology"/>
<dbReference type="GO" id="GO:0006412">
    <property type="term" value="P:translation"/>
    <property type="evidence" value="ECO:0007669"/>
    <property type="project" value="InterPro"/>
</dbReference>
<feature type="domain" description="Large ribosomal subunit protein uL24 C-terminal" evidence="8">
    <location>
        <begin position="105"/>
        <end position="151"/>
    </location>
</feature>
<evidence type="ECO:0000259" key="7">
    <source>
        <dbReference type="Pfam" id="PF00467"/>
    </source>
</evidence>
<comment type="function">
    <text evidence="1">One of two assembly initiator proteins, it binds directly to the 5'-end of the 23S rRNA, where it nucleates assembly of the 50S subunit.</text>
</comment>
<dbReference type="CDD" id="cd06089">
    <property type="entry name" value="KOW_RPL26"/>
    <property type="match status" value="1"/>
</dbReference>
<dbReference type="InterPro" id="IPR008991">
    <property type="entry name" value="Translation_prot_SH3-like_sf"/>
</dbReference>
<dbReference type="HAMAP" id="MF_01326_B">
    <property type="entry name" value="Ribosomal_uL24_B"/>
    <property type="match status" value="1"/>
</dbReference>
<comment type="similarity">
    <text evidence="2">Belongs to the universal ribosomal protein uL24 family.</text>
</comment>
<evidence type="ECO:0000256" key="6">
    <source>
        <dbReference type="ARBA" id="ARBA00035282"/>
    </source>
</evidence>